<comment type="caution">
    <text evidence="1">The sequence shown here is derived from an EMBL/GenBank/DDBJ whole genome shotgun (WGS) entry which is preliminary data.</text>
</comment>
<organism evidence="1">
    <name type="scientific">marine sediment metagenome</name>
    <dbReference type="NCBI Taxonomy" id="412755"/>
    <lineage>
        <taxon>unclassified sequences</taxon>
        <taxon>metagenomes</taxon>
        <taxon>ecological metagenomes</taxon>
    </lineage>
</organism>
<dbReference type="AlphaFoldDB" id="X0YFH3"/>
<name>X0YFH3_9ZZZZ</name>
<reference evidence="1" key="1">
    <citation type="journal article" date="2014" name="Front. Microbiol.">
        <title>High frequency of phylogenetically diverse reductive dehalogenase-homologous genes in deep subseafloor sedimentary metagenomes.</title>
        <authorList>
            <person name="Kawai M."/>
            <person name="Futagami T."/>
            <person name="Toyoda A."/>
            <person name="Takaki Y."/>
            <person name="Nishi S."/>
            <person name="Hori S."/>
            <person name="Arai W."/>
            <person name="Tsubouchi T."/>
            <person name="Morono Y."/>
            <person name="Uchiyama I."/>
            <person name="Ito T."/>
            <person name="Fujiyama A."/>
            <person name="Inagaki F."/>
            <person name="Takami H."/>
        </authorList>
    </citation>
    <scope>NUCLEOTIDE SEQUENCE</scope>
    <source>
        <strain evidence="1">Expedition CK06-06</strain>
    </source>
</reference>
<accession>X0YFH3</accession>
<gene>
    <name evidence="1" type="ORF">S01H4_19108</name>
</gene>
<dbReference type="EMBL" id="BART01008502">
    <property type="protein sequence ID" value="GAG54610.1"/>
    <property type="molecule type" value="Genomic_DNA"/>
</dbReference>
<proteinExistence type="predicted"/>
<protein>
    <submittedName>
        <fullName evidence="1">Uncharacterized protein</fullName>
    </submittedName>
</protein>
<sequence>MITRTYVDTILITNVGFIWPKLGSEEPAVRNIGNAKILNVTGSAPVVTPMGLSIAAGIYNKNLNFSLTYRPALFSEEKAKMFLDLYVEEIKQYQGVQSV</sequence>
<evidence type="ECO:0000313" key="1">
    <source>
        <dbReference type="EMBL" id="GAG54610.1"/>
    </source>
</evidence>